<dbReference type="Pfam" id="PF08308">
    <property type="entry name" value="PEGA"/>
    <property type="match status" value="1"/>
</dbReference>
<proteinExistence type="predicted"/>
<keyword evidence="2" id="KW-0472">Membrane</keyword>
<keyword evidence="2" id="KW-0812">Transmembrane</keyword>
<evidence type="ECO:0000256" key="2">
    <source>
        <dbReference type="SAM" id="Phobius"/>
    </source>
</evidence>
<feature type="domain" description="PEGA" evidence="3">
    <location>
        <begin position="109"/>
        <end position="176"/>
    </location>
</feature>
<feature type="region of interest" description="Disordered" evidence="1">
    <location>
        <begin position="182"/>
        <end position="205"/>
    </location>
</feature>
<keyword evidence="2" id="KW-1133">Transmembrane helix</keyword>
<feature type="region of interest" description="Disordered" evidence="1">
    <location>
        <begin position="1"/>
        <end position="39"/>
    </location>
</feature>
<evidence type="ECO:0000256" key="1">
    <source>
        <dbReference type="SAM" id="MobiDB-lite"/>
    </source>
</evidence>
<dbReference type="Proteomes" id="UP000295781">
    <property type="component" value="Chromosome"/>
</dbReference>
<sequence>MGTMSSKAAGKASPPVPREARDLGGAGGAEARSAEHRRGVGIPHLASPLFGVTMTAAGVSVGGCTLRPADVTSEPTHPSWHLREAPATRVTQRQRAEVLLKEALAKVASITVKTEPEGAEVTVDGAEMGRTPLALPVFLEPGQHMIQVELDGYKPAQERIEPKAGDVVGMKLYLMRRDAEAPAAAGAPGTTGPRAASEPGPPKPPETIVAPPAERSWVPVIALGAASVVGLGVGVGMTVASNNASSEADAQFKTILTARTHCLNPPTAAPERCAELRRSVSRIDTLGNGARVAFAATGALAIAAVTVALWPREKAVATGRVRVSPALGTEGGGVVVRAAW</sequence>
<evidence type="ECO:0000259" key="3">
    <source>
        <dbReference type="Pfam" id="PF08308"/>
    </source>
</evidence>
<protein>
    <recommendedName>
        <fullName evidence="3">PEGA domain-containing protein</fullName>
    </recommendedName>
</protein>
<accession>A0A4P2Q6D2</accession>
<feature type="transmembrane region" description="Helical" evidence="2">
    <location>
        <begin position="292"/>
        <end position="310"/>
    </location>
</feature>
<gene>
    <name evidence="4" type="ORF">SOCEGT47_055110</name>
</gene>
<dbReference type="EMBL" id="CP012670">
    <property type="protein sequence ID" value="AUX24970.1"/>
    <property type="molecule type" value="Genomic_DNA"/>
</dbReference>
<organism evidence="4 5">
    <name type="scientific">Sorangium cellulosum</name>
    <name type="common">Polyangium cellulosum</name>
    <dbReference type="NCBI Taxonomy" id="56"/>
    <lineage>
        <taxon>Bacteria</taxon>
        <taxon>Pseudomonadati</taxon>
        <taxon>Myxococcota</taxon>
        <taxon>Polyangia</taxon>
        <taxon>Polyangiales</taxon>
        <taxon>Polyangiaceae</taxon>
        <taxon>Sorangium</taxon>
    </lineage>
</organism>
<reference evidence="4 5" key="1">
    <citation type="submission" date="2015-09" db="EMBL/GenBank/DDBJ databases">
        <title>Sorangium comparison.</title>
        <authorList>
            <person name="Zaburannyi N."/>
            <person name="Bunk B."/>
            <person name="Overmann J."/>
            <person name="Mueller R."/>
        </authorList>
    </citation>
    <scope>NUCLEOTIDE SEQUENCE [LARGE SCALE GENOMIC DNA]</scope>
    <source>
        <strain evidence="4 5">So ceGT47</strain>
    </source>
</reference>
<evidence type="ECO:0000313" key="5">
    <source>
        <dbReference type="Proteomes" id="UP000295781"/>
    </source>
</evidence>
<evidence type="ECO:0000313" key="4">
    <source>
        <dbReference type="EMBL" id="AUX24970.1"/>
    </source>
</evidence>
<dbReference type="OrthoDB" id="5526068at2"/>
<dbReference type="AlphaFoldDB" id="A0A4P2Q6D2"/>
<dbReference type="InterPro" id="IPR013229">
    <property type="entry name" value="PEGA"/>
</dbReference>
<feature type="compositionally biased region" description="Low complexity" evidence="1">
    <location>
        <begin position="182"/>
        <end position="196"/>
    </location>
</feature>
<name>A0A4P2Q6D2_SORCE</name>